<dbReference type="PROSITE" id="PS51891">
    <property type="entry name" value="CENP_V_GFA"/>
    <property type="match status" value="1"/>
</dbReference>
<evidence type="ECO:0000259" key="5">
    <source>
        <dbReference type="PROSITE" id="PS51891"/>
    </source>
</evidence>
<evidence type="ECO:0000313" key="6">
    <source>
        <dbReference type="EMBL" id="EPX72396.1"/>
    </source>
</evidence>
<dbReference type="OrthoDB" id="406544at2759"/>
<dbReference type="GeneID" id="25029144"/>
<keyword evidence="4" id="KW-0456">Lyase</keyword>
<dbReference type="Proteomes" id="UP000016088">
    <property type="component" value="Unassembled WGS sequence"/>
</dbReference>
<evidence type="ECO:0000256" key="3">
    <source>
        <dbReference type="ARBA" id="ARBA00022833"/>
    </source>
</evidence>
<keyword evidence="3" id="KW-0862">Zinc</keyword>
<dbReference type="OMA" id="YQSSEWA"/>
<evidence type="ECO:0000256" key="1">
    <source>
        <dbReference type="ARBA" id="ARBA00005495"/>
    </source>
</evidence>
<dbReference type="Gene3D" id="3.90.1590.10">
    <property type="entry name" value="glutathione-dependent formaldehyde- activating enzyme (gfa)"/>
    <property type="match status" value="1"/>
</dbReference>
<dbReference type="InterPro" id="IPR006913">
    <property type="entry name" value="CENP-V/GFA"/>
</dbReference>
<dbReference type="SUPFAM" id="SSF51316">
    <property type="entry name" value="Mss4-like"/>
    <property type="match status" value="1"/>
</dbReference>
<accession>S9PTC3</accession>
<protein>
    <submittedName>
        <fullName evidence="6">S-(Hydroxymethyl)glutathione synthase activity</fullName>
    </submittedName>
</protein>
<dbReference type="EMBL" id="KE503207">
    <property type="protein sequence ID" value="EPX72396.1"/>
    <property type="molecule type" value="Genomic_DNA"/>
</dbReference>
<dbReference type="Pfam" id="PF04828">
    <property type="entry name" value="GFA"/>
    <property type="match status" value="1"/>
</dbReference>
<dbReference type="PANTHER" id="PTHR33337:SF40">
    <property type="entry name" value="CENP-V_GFA DOMAIN-CONTAINING PROTEIN-RELATED"/>
    <property type="match status" value="1"/>
</dbReference>
<dbReference type="eggNOG" id="ENOG502S8F2">
    <property type="taxonomic scope" value="Eukaryota"/>
</dbReference>
<dbReference type="HOGENOM" id="CLU_055491_4_1_1"/>
<dbReference type="GO" id="GO:0016846">
    <property type="term" value="F:carbon-sulfur lyase activity"/>
    <property type="evidence" value="ECO:0007669"/>
    <property type="project" value="InterPro"/>
</dbReference>
<reference evidence="6 7" key="1">
    <citation type="journal article" date="2011" name="Science">
        <title>Comparative functional genomics of the fission yeasts.</title>
        <authorList>
            <person name="Rhind N."/>
            <person name="Chen Z."/>
            <person name="Yassour M."/>
            <person name="Thompson D.A."/>
            <person name="Haas B.J."/>
            <person name="Habib N."/>
            <person name="Wapinski I."/>
            <person name="Roy S."/>
            <person name="Lin M.F."/>
            <person name="Heiman D.I."/>
            <person name="Young S.K."/>
            <person name="Furuya K."/>
            <person name="Guo Y."/>
            <person name="Pidoux A."/>
            <person name="Chen H.M."/>
            <person name="Robbertse B."/>
            <person name="Goldberg J.M."/>
            <person name="Aoki K."/>
            <person name="Bayne E.H."/>
            <person name="Berlin A.M."/>
            <person name="Desjardins C.A."/>
            <person name="Dobbs E."/>
            <person name="Dukaj L."/>
            <person name="Fan L."/>
            <person name="FitzGerald M.G."/>
            <person name="French C."/>
            <person name="Gujja S."/>
            <person name="Hansen K."/>
            <person name="Keifenheim D."/>
            <person name="Levin J.Z."/>
            <person name="Mosher R.A."/>
            <person name="Mueller C.A."/>
            <person name="Pfiffner J."/>
            <person name="Priest M."/>
            <person name="Russ C."/>
            <person name="Smialowska A."/>
            <person name="Swoboda P."/>
            <person name="Sykes S.M."/>
            <person name="Vaughn M."/>
            <person name="Vengrova S."/>
            <person name="Yoder R."/>
            <person name="Zeng Q."/>
            <person name="Allshire R."/>
            <person name="Baulcombe D."/>
            <person name="Birren B.W."/>
            <person name="Brown W."/>
            <person name="Ekwall K."/>
            <person name="Kellis M."/>
            <person name="Leatherwood J."/>
            <person name="Levin H."/>
            <person name="Margalit H."/>
            <person name="Martienssen R."/>
            <person name="Nieduszynski C.A."/>
            <person name="Spatafora J.W."/>
            <person name="Friedman N."/>
            <person name="Dalgaard J.Z."/>
            <person name="Baumann P."/>
            <person name="Niki H."/>
            <person name="Regev A."/>
            <person name="Nusbaum C."/>
        </authorList>
    </citation>
    <scope>NUCLEOTIDE SEQUENCE [LARGE SCALE GENOMIC DNA]</scope>
    <source>
        <strain evidence="7">yFS286</strain>
    </source>
</reference>
<gene>
    <name evidence="6" type="ORF">SOCG_00160</name>
</gene>
<proteinExistence type="inferred from homology"/>
<evidence type="ECO:0000313" key="7">
    <source>
        <dbReference type="Proteomes" id="UP000016088"/>
    </source>
</evidence>
<feature type="domain" description="CENP-V/GFA" evidence="5">
    <location>
        <begin position="4"/>
        <end position="109"/>
    </location>
</feature>
<name>S9PTC3_SCHOY</name>
<keyword evidence="7" id="KW-1185">Reference proteome</keyword>
<dbReference type="PANTHER" id="PTHR33337">
    <property type="entry name" value="GFA DOMAIN-CONTAINING PROTEIN"/>
    <property type="match status" value="1"/>
</dbReference>
<dbReference type="VEuPathDB" id="FungiDB:SOCG_00160"/>
<dbReference type="AlphaFoldDB" id="S9PTC3"/>
<dbReference type="RefSeq" id="XP_013018034.1">
    <property type="nucleotide sequence ID" value="XM_013162580.1"/>
</dbReference>
<keyword evidence="2" id="KW-0479">Metal-binding</keyword>
<comment type="similarity">
    <text evidence="1">Belongs to the Gfa family.</text>
</comment>
<organism evidence="6 7">
    <name type="scientific">Schizosaccharomyces octosporus (strain yFS286)</name>
    <name type="common">Fission yeast</name>
    <name type="synonym">Octosporomyces octosporus</name>
    <dbReference type="NCBI Taxonomy" id="483514"/>
    <lineage>
        <taxon>Eukaryota</taxon>
        <taxon>Fungi</taxon>
        <taxon>Dikarya</taxon>
        <taxon>Ascomycota</taxon>
        <taxon>Taphrinomycotina</taxon>
        <taxon>Schizosaccharomycetes</taxon>
        <taxon>Schizosaccharomycetales</taxon>
        <taxon>Schizosaccharomycetaceae</taxon>
        <taxon>Schizosaccharomyces</taxon>
    </lineage>
</organism>
<dbReference type="GO" id="GO:0046872">
    <property type="term" value="F:metal ion binding"/>
    <property type="evidence" value="ECO:0007669"/>
    <property type="project" value="UniProtKB-KW"/>
</dbReference>
<evidence type="ECO:0000256" key="2">
    <source>
        <dbReference type="ARBA" id="ARBA00022723"/>
    </source>
</evidence>
<sequence length="136" mass="15400">MPEYHGTCLCKAVQVSVQVEKPELGICHCDTCRKWCSAPFMAFAAQDINLEPKDKVSQYASSNIAKRSFCKICGTTLSFFYDDMKQKFVNPWILKDVQNITTGVEVCYDNKPSCYSFDSKAQKYTEAETMAFVNLS</sequence>
<evidence type="ECO:0000256" key="4">
    <source>
        <dbReference type="ARBA" id="ARBA00023239"/>
    </source>
</evidence>
<dbReference type="InterPro" id="IPR011057">
    <property type="entry name" value="Mss4-like_sf"/>
</dbReference>